<dbReference type="Pfam" id="PF09968">
    <property type="entry name" value="DUF2202"/>
    <property type="match status" value="1"/>
</dbReference>
<evidence type="ECO:0000313" key="4">
    <source>
        <dbReference type="Proteomes" id="UP000783287"/>
    </source>
</evidence>
<dbReference type="Gene3D" id="1.20.1260.10">
    <property type="match status" value="1"/>
</dbReference>
<keyword evidence="1" id="KW-0812">Transmembrane</keyword>
<dbReference type="AlphaFoldDB" id="A0A955L6P0"/>
<dbReference type="CDD" id="cd01048">
    <property type="entry name" value="Ferritin_like_AB2"/>
    <property type="match status" value="1"/>
</dbReference>
<protein>
    <submittedName>
        <fullName evidence="3">DUF2202 domain-containing protein</fullName>
    </submittedName>
</protein>
<dbReference type="Proteomes" id="UP000783287">
    <property type="component" value="Unassembled WGS sequence"/>
</dbReference>
<name>A0A955L6P0_9BACT</name>
<gene>
    <name evidence="3" type="ORF">KC909_05820</name>
</gene>
<proteinExistence type="predicted"/>
<organism evidence="3 4">
    <name type="scientific">Candidatus Dojkabacteria bacterium</name>
    <dbReference type="NCBI Taxonomy" id="2099670"/>
    <lineage>
        <taxon>Bacteria</taxon>
        <taxon>Candidatus Dojkabacteria</taxon>
    </lineage>
</organism>
<dbReference type="InterPro" id="IPR019243">
    <property type="entry name" value="DUF2202"/>
</dbReference>
<keyword evidence="1" id="KW-0472">Membrane</keyword>
<feature type="transmembrane region" description="Helical" evidence="1">
    <location>
        <begin position="6"/>
        <end position="29"/>
    </location>
</feature>
<accession>A0A955L6P0</accession>
<dbReference type="InterPro" id="IPR009078">
    <property type="entry name" value="Ferritin-like_SF"/>
</dbReference>
<comment type="caution">
    <text evidence="3">The sequence shown here is derived from an EMBL/GenBank/DDBJ whole genome shotgun (WGS) entry which is preliminary data.</text>
</comment>
<feature type="domain" description="DUF2202" evidence="2">
    <location>
        <begin position="76"/>
        <end position="234"/>
    </location>
</feature>
<dbReference type="InterPro" id="IPR012347">
    <property type="entry name" value="Ferritin-like"/>
</dbReference>
<dbReference type="EMBL" id="JAGQLK010000152">
    <property type="protein sequence ID" value="MCA9383852.1"/>
    <property type="molecule type" value="Genomic_DNA"/>
</dbReference>
<evidence type="ECO:0000313" key="3">
    <source>
        <dbReference type="EMBL" id="MCA9383852.1"/>
    </source>
</evidence>
<keyword evidence="1" id="KW-1133">Transmembrane helix</keyword>
<evidence type="ECO:0000256" key="1">
    <source>
        <dbReference type="SAM" id="Phobius"/>
    </source>
</evidence>
<reference evidence="3" key="2">
    <citation type="journal article" date="2021" name="Microbiome">
        <title>Successional dynamics and alternative stable states in a saline activated sludge microbial community over 9 years.</title>
        <authorList>
            <person name="Wang Y."/>
            <person name="Ye J."/>
            <person name="Ju F."/>
            <person name="Liu L."/>
            <person name="Boyd J.A."/>
            <person name="Deng Y."/>
            <person name="Parks D.H."/>
            <person name="Jiang X."/>
            <person name="Yin X."/>
            <person name="Woodcroft B.J."/>
            <person name="Tyson G.W."/>
            <person name="Hugenholtz P."/>
            <person name="Polz M.F."/>
            <person name="Zhang T."/>
        </authorList>
    </citation>
    <scope>NUCLEOTIDE SEQUENCE</scope>
    <source>
        <strain evidence="3">HKST-UBA14</strain>
    </source>
</reference>
<sequence length="251" mass="28323">MNKKYITTSLIVVITILLVTVASLLLYIYSVSEEKGIYSSELSFEEDLSQVMNDDLYNHADNIEINEQATLTEEEISDLLYMREEEKLAHDVYTALYSEWGLNIFSNISNSEQKHTDSIATLIEAYNLDDPYMQAAGEFSNSDLQELYDQLVETGSESIIDALKVGALIEDLDIVDLENAMNRTDNQSIISVYENLQRGSRNHIRSFTSMLERYGETYSPEYLDYEEYISIITSGHETGNGNGGNGNGGNH</sequence>
<reference evidence="3" key="1">
    <citation type="submission" date="2020-04" db="EMBL/GenBank/DDBJ databases">
        <authorList>
            <person name="Zhang T."/>
        </authorList>
    </citation>
    <scope>NUCLEOTIDE SEQUENCE</scope>
    <source>
        <strain evidence="3">HKST-UBA14</strain>
    </source>
</reference>
<dbReference type="SUPFAM" id="SSF47240">
    <property type="entry name" value="Ferritin-like"/>
    <property type="match status" value="1"/>
</dbReference>
<evidence type="ECO:0000259" key="2">
    <source>
        <dbReference type="Pfam" id="PF09968"/>
    </source>
</evidence>